<gene>
    <name evidence="1" type="ORF">A6R68_20814</name>
</gene>
<reference evidence="1 2" key="1">
    <citation type="submission" date="2016-06" db="EMBL/GenBank/DDBJ databases">
        <title>The Draft Genome Sequence and Annotation of the Desert Woodrat Neotoma lepida.</title>
        <authorList>
            <person name="Campbell M."/>
            <person name="Oakeson K.F."/>
            <person name="Yandell M."/>
            <person name="Halpert J.R."/>
            <person name="Dearing D."/>
        </authorList>
    </citation>
    <scope>NUCLEOTIDE SEQUENCE [LARGE SCALE GENOMIC DNA]</scope>
    <source>
        <strain evidence="1">417</strain>
        <tissue evidence="1">Liver</tissue>
    </source>
</reference>
<dbReference type="AlphaFoldDB" id="A0A1A6HTD1"/>
<sequence>MKVLAAKAALENLGNRWEWKKEVWCGEAFVCSPGDKEEGESQGAMLAQGPGVGQPTSFTFIKSLKTLN</sequence>
<proteinExistence type="predicted"/>
<dbReference type="EMBL" id="LZPO01017299">
    <property type="protein sequence ID" value="OBS80987.1"/>
    <property type="molecule type" value="Genomic_DNA"/>
</dbReference>
<evidence type="ECO:0000313" key="1">
    <source>
        <dbReference type="EMBL" id="OBS80987.1"/>
    </source>
</evidence>
<organism evidence="1 2">
    <name type="scientific">Neotoma lepida</name>
    <name type="common">Desert woodrat</name>
    <dbReference type="NCBI Taxonomy" id="56216"/>
    <lineage>
        <taxon>Eukaryota</taxon>
        <taxon>Metazoa</taxon>
        <taxon>Chordata</taxon>
        <taxon>Craniata</taxon>
        <taxon>Vertebrata</taxon>
        <taxon>Euteleostomi</taxon>
        <taxon>Mammalia</taxon>
        <taxon>Eutheria</taxon>
        <taxon>Euarchontoglires</taxon>
        <taxon>Glires</taxon>
        <taxon>Rodentia</taxon>
        <taxon>Myomorpha</taxon>
        <taxon>Muroidea</taxon>
        <taxon>Cricetidae</taxon>
        <taxon>Neotominae</taxon>
        <taxon>Neotoma</taxon>
    </lineage>
</organism>
<evidence type="ECO:0000313" key="2">
    <source>
        <dbReference type="Proteomes" id="UP000092124"/>
    </source>
</evidence>
<dbReference type="Proteomes" id="UP000092124">
    <property type="component" value="Unassembled WGS sequence"/>
</dbReference>
<keyword evidence="2" id="KW-1185">Reference proteome</keyword>
<protein>
    <submittedName>
        <fullName evidence="1">Uncharacterized protein</fullName>
    </submittedName>
</protein>
<accession>A0A1A6HTD1</accession>
<name>A0A1A6HTD1_NEOLE</name>
<comment type="caution">
    <text evidence="1">The sequence shown here is derived from an EMBL/GenBank/DDBJ whole genome shotgun (WGS) entry which is preliminary data.</text>
</comment>